<dbReference type="SUPFAM" id="SSF52935">
    <property type="entry name" value="PK C-terminal domain-like"/>
    <property type="match status" value="1"/>
</dbReference>
<organism evidence="18 19">
    <name type="scientific">Bacteroides luti</name>
    <dbReference type="NCBI Taxonomy" id="1297750"/>
    <lineage>
        <taxon>Bacteria</taxon>
        <taxon>Pseudomonadati</taxon>
        <taxon>Bacteroidota</taxon>
        <taxon>Bacteroidia</taxon>
        <taxon>Bacteroidales</taxon>
        <taxon>Bacteroidaceae</taxon>
        <taxon>Bacteroides</taxon>
    </lineage>
</organism>
<dbReference type="PRINTS" id="PR01050">
    <property type="entry name" value="PYRUVTKNASE"/>
</dbReference>
<name>A0A1M5D0H0_9BACE</name>
<comment type="pathway">
    <text evidence="3 15">Carbohydrate degradation; glycolysis; pyruvate from D-glyceraldehyde 3-phosphate: step 5/5.</text>
</comment>
<dbReference type="GO" id="GO:0016301">
    <property type="term" value="F:kinase activity"/>
    <property type="evidence" value="ECO:0007669"/>
    <property type="project" value="UniProtKB-KW"/>
</dbReference>
<dbReference type="GO" id="GO:0005524">
    <property type="term" value="F:ATP binding"/>
    <property type="evidence" value="ECO:0007669"/>
    <property type="project" value="UniProtKB-KW"/>
</dbReference>
<dbReference type="PANTHER" id="PTHR11817">
    <property type="entry name" value="PYRUVATE KINASE"/>
    <property type="match status" value="1"/>
</dbReference>
<evidence type="ECO:0000313" key="18">
    <source>
        <dbReference type="EMBL" id="SHF60499.1"/>
    </source>
</evidence>
<dbReference type="Gene3D" id="2.40.33.10">
    <property type="entry name" value="PK beta-barrel domain-like"/>
    <property type="match status" value="1"/>
</dbReference>
<evidence type="ECO:0000256" key="15">
    <source>
        <dbReference type="RuleBase" id="RU000504"/>
    </source>
</evidence>
<dbReference type="InterPro" id="IPR015813">
    <property type="entry name" value="Pyrv/PenolPyrv_kinase-like_dom"/>
</dbReference>
<accession>A0A1M5D0H0</accession>
<evidence type="ECO:0000256" key="11">
    <source>
        <dbReference type="ARBA" id="ARBA00022842"/>
    </source>
</evidence>
<dbReference type="InterPro" id="IPR001697">
    <property type="entry name" value="Pyr_Knase"/>
</dbReference>
<dbReference type="NCBIfam" id="TIGR01064">
    <property type="entry name" value="pyruv_kin"/>
    <property type="match status" value="1"/>
</dbReference>
<dbReference type="OrthoDB" id="9812123at2"/>
<keyword evidence="13 18" id="KW-0670">Pyruvate</keyword>
<keyword evidence="11 15" id="KW-0460">Magnesium</keyword>
<dbReference type="EC" id="2.7.1.40" evidence="5 14"/>
<keyword evidence="9 15" id="KW-0418">Kinase</keyword>
<evidence type="ECO:0000256" key="12">
    <source>
        <dbReference type="ARBA" id="ARBA00023152"/>
    </source>
</evidence>
<comment type="cofactor">
    <cofactor evidence="2">
        <name>K(+)</name>
        <dbReference type="ChEBI" id="CHEBI:29103"/>
    </cofactor>
</comment>
<keyword evidence="19" id="KW-1185">Reference proteome</keyword>
<evidence type="ECO:0000256" key="7">
    <source>
        <dbReference type="ARBA" id="ARBA00022723"/>
    </source>
</evidence>
<dbReference type="STRING" id="1297750.SAMN05444405_11120"/>
<keyword evidence="12 15" id="KW-0324">Glycolysis</keyword>
<keyword evidence="7" id="KW-0479">Metal-binding</keyword>
<comment type="similarity">
    <text evidence="4 15">Belongs to the pyruvate kinase family.</text>
</comment>
<dbReference type="PROSITE" id="PS00110">
    <property type="entry name" value="PYRUVATE_KINASE"/>
    <property type="match status" value="1"/>
</dbReference>
<evidence type="ECO:0000256" key="5">
    <source>
        <dbReference type="ARBA" id="ARBA00012142"/>
    </source>
</evidence>
<dbReference type="Pfam" id="PF02887">
    <property type="entry name" value="PK_C"/>
    <property type="match status" value="1"/>
</dbReference>
<reference evidence="18 19" key="1">
    <citation type="submission" date="2016-11" db="EMBL/GenBank/DDBJ databases">
        <authorList>
            <person name="Jaros S."/>
            <person name="Januszkiewicz K."/>
            <person name="Wedrychowicz H."/>
        </authorList>
    </citation>
    <scope>NUCLEOTIDE SEQUENCE [LARGE SCALE GENOMIC DNA]</scope>
    <source>
        <strain evidence="18 19">DSM 26991</strain>
    </source>
</reference>
<dbReference type="InterPro" id="IPR011037">
    <property type="entry name" value="Pyrv_Knase-like_insert_dom_sf"/>
</dbReference>
<evidence type="ECO:0000256" key="13">
    <source>
        <dbReference type="ARBA" id="ARBA00023317"/>
    </source>
</evidence>
<dbReference type="InterPro" id="IPR018209">
    <property type="entry name" value="Pyrv_Knase_AS"/>
</dbReference>
<keyword evidence="6 15" id="KW-0808">Transferase</keyword>
<dbReference type="SUPFAM" id="SSF51621">
    <property type="entry name" value="Phosphoenolpyruvate/pyruvate domain"/>
    <property type="match status" value="1"/>
</dbReference>
<dbReference type="FunFam" id="3.20.20.60:FF:000001">
    <property type="entry name" value="Pyruvate kinase"/>
    <property type="match status" value="1"/>
</dbReference>
<comment type="catalytic activity">
    <reaction evidence="15">
        <text>pyruvate + ATP = phosphoenolpyruvate + ADP + H(+)</text>
        <dbReference type="Rhea" id="RHEA:18157"/>
        <dbReference type="ChEBI" id="CHEBI:15361"/>
        <dbReference type="ChEBI" id="CHEBI:15378"/>
        <dbReference type="ChEBI" id="CHEBI:30616"/>
        <dbReference type="ChEBI" id="CHEBI:58702"/>
        <dbReference type="ChEBI" id="CHEBI:456216"/>
        <dbReference type="EC" id="2.7.1.40"/>
    </reaction>
</comment>
<dbReference type="UniPathway" id="UPA00109">
    <property type="reaction ID" value="UER00188"/>
</dbReference>
<dbReference type="InterPro" id="IPR015795">
    <property type="entry name" value="Pyrv_Knase_C"/>
</dbReference>
<sequence>MKKHTKIVASISDRRCDVDFLTKLYEAGMNVVRMNTAHAGTEGLEEIINNVRTVSNKIAILIDTKGPEVRTTACAAPIDFKIGEKVRIIGDPSAETTHDCIAVSYPNFVRDLSEGGQILIDDGDLDLHVIKKCDGYLEAEIMNETTLGSRKSVNVPGVRINLPSLTEKDRNNILFAIEKDIDFIAHSFVRNKQDVLDIQKILDEHNSDIKIIAKIENQEGVDNIDEILEVAYGVMIARGDLGIEVPQEKIPGIQRDLIRKCVLAKKPVIVATQMLHTMINNPRPTRAEVTDIANAIYYRTDALMLSGETAYGKYPVEAVKTMAKIAEEAEKDKLAENDIRIPFSDHPDVTEFLAKQAVKATAKMNIRAIITDSYTGRTARNLAAFRGKYPVIAICYNEKAMRRLALSYGVLPIFQEEKANAQAYFFEALKLLMNEKRVFVDDMVAYLSGSHGEGGGTTFLEINKVEDILKKADKYLLPSFLE</sequence>
<evidence type="ECO:0000256" key="8">
    <source>
        <dbReference type="ARBA" id="ARBA00022741"/>
    </source>
</evidence>
<dbReference type="NCBIfam" id="NF004978">
    <property type="entry name" value="PRK06354.1"/>
    <property type="match status" value="1"/>
</dbReference>
<evidence type="ECO:0000259" key="17">
    <source>
        <dbReference type="Pfam" id="PF02887"/>
    </source>
</evidence>
<evidence type="ECO:0000256" key="10">
    <source>
        <dbReference type="ARBA" id="ARBA00022840"/>
    </source>
</evidence>
<evidence type="ECO:0000256" key="9">
    <source>
        <dbReference type="ARBA" id="ARBA00022777"/>
    </source>
</evidence>
<dbReference type="Gene3D" id="3.40.1380.20">
    <property type="entry name" value="Pyruvate kinase, C-terminal domain"/>
    <property type="match status" value="1"/>
</dbReference>
<evidence type="ECO:0000256" key="2">
    <source>
        <dbReference type="ARBA" id="ARBA00001958"/>
    </source>
</evidence>
<protein>
    <recommendedName>
        <fullName evidence="5 14">Pyruvate kinase</fullName>
        <ecNumber evidence="5 14">2.7.1.40</ecNumber>
    </recommendedName>
</protein>
<evidence type="ECO:0000256" key="14">
    <source>
        <dbReference type="NCBIfam" id="TIGR01064"/>
    </source>
</evidence>
<dbReference type="RefSeq" id="WP_073402182.1">
    <property type="nucleotide sequence ID" value="NZ_FQTV01000011.1"/>
</dbReference>
<evidence type="ECO:0000313" key="19">
    <source>
        <dbReference type="Proteomes" id="UP000184509"/>
    </source>
</evidence>
<dbReference type="Proteomes" id="UP000184509">
    <property type="component" value="Unassembled WGS sequence"/>
</dbReference>
<dbReference type="EMBL" id="FQTV01000011">
    <property type="protein sequence ID" value="SHF60499.1"/>
    <property type="molecule type" value="Genomic_DNA"/>
</dbReference>
<dbReference type="InterPro" id="IPR015793">
    <property type="entry name" value="Pyrv_Knase_brl"/>
</dbReference>
<dbReference type="InterPro" id="IPR036918">
    <property type="entry name" value="Pyrv_Knase_C_sf"/>
</dbReference>
<dbReference type="GO" id="GO:0006950">
    <property type="term" value="P:response to stress"/>
    <property type="evidence" value="ECO:0007669"/>
    <property type="project" value="UniProtKB-ARBA"/>
</dbReference>
<proteinExistence type="inferred from homology"/>
<dbReference type="AlphaFoldDB" id="A0A1M5D0H0"/>
<dbReference type="Gene3D" id="3.20.20.60">
    <property type="entry name" value="Phosphoenolpyruvate-binding domains"/>
    <property type="match status" value="1"/>
</dbReference>
<dbReference type="InterPro" id="IPR040442">
    <property type="entry name" value="Pyrv_kinase-like_dom_sf"/>
</dbReference>
<dbReference type="Pfam" id="PF00224">
    <property type="entry name" value="PK"/>
    <property type="match status" value="1"/>
</dbReference>
<dbReference type="GO" id="GO:0030955">
    <property type="term" value="F:potassium ion binding"/>
    <property type="evidence" value="ECO:0007669"/>
    <property type="project" value="UniProtKB-UniRule"/>
</dbReference>
<dbReference type="FunFam" id="2.40.33.10:FF:000001">
    <property type="entry name" value="Pyruvate kinase"/>
    <property type="match status" value="1"/>
</dbReference>
<evidence type="ECO:0000256" key="3">
    <source>
        <dbReference type="ARBA" id="ARBA00004997"/>
    </source>
</evidence>
<comment type="cofactor">
    <cofactor evidence="1">
        <name>Mg(2+)</name>
        <dbReference type="ChEBI" id="CHEBI:18420"/>
    </cofactor>
</comment>
<evidence type="ECO:0000256" key="6">
    <source>
        <dbReference type="ARBA" id="ARBA00022679"/>
    </source>
</evidence>
<dbReference type="SUPFAM" id="SSF50800">
    <property type="entry name" value="PK beta-barrel domain-like"/>
    <property type="match status" value="1"/>
</dbReference>
<dbReference type="NCBIfam" id="NF004491">
    <property type="entry name" value="PRK05826.1"/>
    <property type="match status" value="1"/>
</dbReference>
<keyword evidence="8" id="KW-0547">Nucleotide-binding</keyword>
<dbReference type="InterPro" id="IPR015806">
    <property type="entry name" value="Pyrv_Knase_insert_dom_sf"/>
</dbReference>
<evidence type="ECO:0000256" key="4">
    <source>
        <dbReference type="ARBA" id="ARBA00008663"/>
    </source>
</evidence>
<evidence type="ECO:0000259" key="16">
    <source>
        <dbReference type="Pfam" id="PF00224"/>
    </source>
</evidence>
<keyword evidence="10" id="KW-0067">ATP-binding</keyword>
<dbReference type="GO" id="GO:0004743">
    <property type="term" value="F:pyruvate kinase activity"/>
    <property type="evidence" value="ECO:0007669"/>
    <property type="project" value="UniProtKB-UniRule"/>
</dbReference>
<feature type="domain" description="Pyruvate kinase barrel" evidence="16">
    <location>
        <begin position="3"/>
        <end position="319"/>
    </location>
</feature>
<gene>
    <name evidence="18" type="ORF">SAMN05444405_11120</name>
</gene>
<feature type="domain" description="Pyruvate kinase C-terminal" evidence="17">
    <location>
        <begin position="353"/>
        <end position="461"/>
    </location>
</feature>
<evidence type="ECO:0000256" key="1">
    <source>
        <dbReference type="ARBA" id="ARBA00001946"/>
    </source>
</evidence>
<dbReference type="GO" id="GO:0000287">
    <property type="term" value="F:magnesium ion binding"/>
    <property type="evidence" value="ECO:0007669"/>
    <property type="project" value="UniProtKB-UniRule"/>
</dbReference>